<dbReference type="SUPFAM" id="SSF118215">
    <property type="entry name" value="Proton glutamate symport protein"/>
    <property type="match status" value="1"/>
</dbReference>
<comment type="caution">
    <text evidence="8">The sequence shown here is derived from an EMBL/GenBank/DDBJ whole genome shotgun (WGS) entry which is preliminary data.</text>
</comment>
<feature type="transmembrane region" description="Helical" evidence="7">
    <location>
        <begin position="89"/>
        <end position="112"/>
    </location>
</feature>
<sequence length="432" mass="44173">MTKAAATRASKGSRGLRVYGALIALVIGLTLGAMLGDVAPGVHETLVRIATFVGGLWLNALKMTVIPLVVALLIVGIARGREAASAGRIAGRSVLWIVIICTASAAFGALMIRFLTSVFPLPRGTAEGLESALTAAEQKASAPLPGIGEFFKGIVPDNVFAAAVNGDVLPLVVFSVLFALALAQISAEGRRSVVGLFEAIADALLVIIGWVLWLAPLGVFALAYTVGSAAGAAAFAGLGHYIVLISIVGILVTLTAYPLAILAGRMPPGLFGRATLGPQAVAISTRSSLASLPAMLSACREMGVREQVADVTLPISVALFRATGPAMNVAVAFYVAHWLGLQPTLGQMIAATAVGAVMSYGAVSLPGEVSFISSIAPIALALGAPIAPLALLVAVEMIPDIFRTVGNVTMDVAVTAAVDRNIREIPENLNAS</sequence>
<evidence type="ECO:0000313" key="9">
    <source>
        <dbReference type="Proteomes" id="UP001165342"/>
    </source>
</evidence>
<dbReference type="PANTHER" id="PTHR42865">
    <property type="entry name" value="PROTON/GLUTAMATE-ASPARTATE SYMPORTER"/>
    <property type="match status" value="1"/>
</dbReference>
<evidence type="ECO:0000256" key="4">
    <source>
        <dbReference type="ARBA" id="ARBA00022692"/>
    </source>
</evidence>
<gene>
    <name evidence="8" type="ORF">LZ538_05605</name>
</gene>
<dbReference type="Proteomes" id="UP001165342">
    <property type="component" value="Unassembled WGS sequence"/>
</dbReference>
<feature type="transmembrane region" description="Helical" evidence="7">
    <location>
        <begin position="199"/>
        <end position="226"/>
    </location>
</feature>
<keyword evidence="2" id="KW-0813">Transport</keyword>
<accession>A0ABT0S0Z1</accession>
<keyword evidence="6 7" id="KW-0472">Membrane</keyword>
<name>A0ABT0S0Z1_9SPHN</name>
<evidence type="ECO:0000256" key="5">
    <source>
        <dbReference type="ARBA" id="ARBA00022989"/>
    </source>
</evidence>
<feature type="transmembrane region" description="Helical" evidence="7">
    <location>
        <begin position="375"/>
        <end position="395"/>
    </location>
</feature>
<evidence type="ECO:0000313" key="8">
    <source>
        <dbReference type="EMBL" id="MCL6729533.1"/>
    </source>
</evidence>
<reference evidence="8" key="1">
    <citation type="submission" date="2022-05" db="EMBL/GenBank/DDBJ databases">
        <authorList>
            <person name="Jo J.-H."/>
            <person name="Im W.-T."/>
        </authorList>
    </citation>
    <scope>NUCLEOTIDE SEQUENCE</scope>
    <source>
        <strain evidence="8">SE220</strain>
    </source>
</reference>
<dbReference type="InterPro" id="IPR001991">
    <property type="entry name" value="Na-dicarboxylate_symporter"/>
</dbReference>
<dbReference type="PRINTS" id="PR00173">
    <property type="entry name" value="EDTRNSPORT"/>
</dbReference>
<dbReference type="Gene3D" id="1.10.3860.10">
    <property type="entry name" value="Sodium:dicarboxylate symporter"/>
    <property type="match status" value="1"/>
</dbReference>
<keyword evidence="5 7" id="KW-1133">Transmembrane helix</keyword>
<evidence type="ECO:0000256" key="1">
    <source>
        <dbReference type="ARBA" id="ARBA00004651"/>
    </source>
</evidence>
<evidence type="ECO:0000256" key="2">
    <source>
        <dbReference type="ARBA" id="ARBA00022448"/>
    </source>
</evidence>
<dbReference type="InterPro" id="IPR036458">
    <property type="entry name" value="Na:dicarbo_symporter_sf"/>
</dbReference>
<evidence type="ECO:0000256" key="7">
    <source>
        <dbReference type="SAM" id="Phobius"/>
    </source>
</evidence>
<keyword evidence="3" id="KW-1003">Cell membrane</keyword>
<protein>
    <submittedName>
        <fullName evidence="8">Dicarboxylate/amino acid:cation symporter</fullName>
    </submittedName>
</protein>
<organism evidence="8 9">
    <name type="scientific">Sphingomonas hankyongi</name>
    <dbReference type="NCBI Taxonomy" id="2908209"/>
    <lineage>
        <taxon>Bacteria</taxon>
        <taxon>Pseudomonadati</taxon>
        <taxon>Pseudomonadota</taxon>
        <taxon>Alphaproteobacteria</taxon>
        <taxon>Sphingomonadales</taxon>
        <taxon>Sphingomonadaceae</taxon>
        <taxon>Sphingomonas</taxon>
    </lineage>
</organism>
<feature type="transmembrane region" description="Helical" evidence="7">
    <location>
        <begin position="238"/>
        <end position="263"/>
    </location>
</feature>
<dbReference type="Pfam" id="PF00375">
    <property type="entry name" value="SDF"/>
    <property type="match status" value="1"/>
</dbReference>
<feature type="transmembrane region" description="Helical" evidence="7">
    <location>
        <begin position="16"/>
        <end position="36"/>
    </location>
</feature>
<feature type="transmembrane region" description="Helical" evidence="7">
    <location>
        <begin position="168"/>
        <end position="187"/>
    </location>
</feature>
<comment type="subcellular location">
    <subcellularLocation>
        <location evidence="1">Cell membrane</location>
        <topology evidence="1">Multi-pass membrane protein</topology>
    </subcellularLocation>
</comment>
<dbReference type="PANTHER" id="PTHR42865:SF7">
    <property type="entry name" value="PROTON_GLUTAMATE-ASPARTATE SYMPORTER"/>
    <property type="match status" value="1"/>
</dbReference>
<feature type="transmembrane region" description="Helical" evidence="7">
    <location>
        <begin position="56"/>
        <end position="77"/>
    </location>
</feature>
<keyword evidence="9" id="KW-1185">Reference proteome</keyword>
<proteinExistence type="predicted"/>
<evidence type="ECO:0000256" key="6">
    <source>
        <dbReference type="ARBA" id="ARBA00023136"/>
    </source>
</evidence>
<evidence type="ECO:0000256" key="3">
    <source>
        <dbReference type="ARBA" id="ARBA00022475"/>
    </source>
</evidence>
<dbReference type="EMBL" id="JAMGBE010000002">
    <property type="protein sequence ID" value="MCL6729533.1"/>
    <property type="molecule type" value="Genomic_DNA"/>
</dbReference>
<dbReference type="RefSeq" id="WP_249831029.1">
    <property type="nucleotide sequence ID" value="NZ_JAMGBE010000002.1"/>
</dbReference>
<keyword evidence="4 7" id="KW-0812">Transmembrane</keyword>